<protein>
    <recommendedName>
        <fullName evidence="9">Cobyrinate a,c-diamide synthase</fullName>
        <ecNumber evidence="9">6.3.5.11</ecNumber>
    </recommendedName>
    <alternativeName>
        <fullName evidence="9">Cobyrinic acid a,c-diamide synthetase</fullName>
    </alternativeName>
</protein>
<evidence type="ECO:0000313" key="12">
    <source>
        <dbReference type="EMBL" id="PKR58776.1"/>
    </source>
</evidence>
<evidence type="ECO:0000313" key="13">
    <source>
        <dbReference type="Proteomes" id="UP000233332"/>
    </source>
</evidence>
<dbReference type="GO" id="GO:0009236">
    <property type="term" value="P:cobalamin biosynthetic process"/>
    <property type="evidence" value="ECO:0007669"/>
    <property type="project" value="UniProtKB-UniRule"/>
</dbReference>
<dbReference type="NCBIfam" id="TIGR00379">
    <property type="entry name" value="cobB"/>
    <property type="match status" value="1"/>
</dbReference>
<evidence type="ECO:0000256" key="4">
    <source>
        <dbReference type="ARBA" id="ARBA00022598"/>
    </source>
</evidence>
<comment type="cofactor">
    <cofactor evidence="1 9">
        <name>Mg(2+)</name>
        <dbReference type="ChEBI" id="CHEBI:18420"/>
    </cofactor>
</comment>
<dbReference type="InterPro" id="IPR029062">
    <property type="entry name" value="Class_I_gatase-like"/>
</dbReference>
<dbReference type="CDD" id="cd03130">
    <property type="entry name" value="GATase1_CobB"/>
    <property type="match status" value="1"/>
</dbReference>
<comment type="pathway">
    <text evidence="9">Cofactor biosynthesis; adenosylcobalamin biosynthesis; cob(II)yrinate a,c-diamide from sirohydrochlorin (anaerobic route): step 10/10.</text>
</comment>
<evidence type="ECO:0000256" key="2">
    <source>
        <dbReference type="ARBA" id="ARBA00006205"/>
    </source>
</evidence>
<gene>
    <name evidence="9" type="primary">cbiA</name>
    <name evidence="12" type="ORF">COO92_07925</name>
</gene>
<dbReference type="InterPro" id="IPR002586">
    <property type="entry name" value="CobQ/CobB/MinD/ParA_Nub-bd_dom"/>
</dbReference>
<dbReference type="InterPro" id="IPR011698">
    <property type="entry name" value="GATase_3"/>
</dbReference>
<feature type="domain" description="CobQ/CobB/MinD/ParA nucleotide binding" evidence="10">
    <location>
        <begin position="8"/>
        <end position="197"/>
    </location>
</feature>
<feature type="domain" description="CobB/CobQ-like glutamine amidotransferase" evidence="11">
    <location>
        <begin position="259"/>
        <end position="446"/>
    </location>
</feature>
<sequence length="452" mass="47586">MHDKTSGVVIAAPSSNSGKTVITLAVLRALKRQGIAVAAAKTGPDYIDPAFQAAACGTGCINLDPWAMDRNQLNTLVARHLTAQHDENAFVVCEGVMGLFDGAANGTGSTADLAATMNWPVVLVVDVKGQSASAAALISGFAKFRDDTRIAGVILNRVGSDRHKQMIVDACSKYLPDIPIIGAVRRSSDLTLPERHLGLVQAGEHDELNGFLDRAADIIAADVDLAAFRRLVTPSVLAKPCVPGVDGASANVPPLGQHIAIARDMAFAFSYAHLLDGWKLAGAELSFFSPLNNEVPDPSADAIYLPGGYPELFAGQLAQATHFKSAMRKAAEDGVTIYGECGGYMVLGDRLIDADGHSHEMLGLLAVETSFADRKLHLGYREAVLTQPTPFGPAGTVLRGHEFHYASTLLEDGTPFCQMSNATGDALGPAGLVRGTVFGSFFHVISARVQGA</sequence>
<dbReference type="PANTHER" id="PTHR43873:SF1">
    <property type="entry name" value="COBYRINATE A,C-DIAMIDE SYNTHASE"/>
    <property type="match status" value="1"/>
</dbReference>
<evidence type="ECO:0000256" key="6">
    <source>
        <dbReference type="ARBA" id="ARBA00022840"/>
    </source>
</evidence>
<evidence type="ECO:0000256" key="9">
    <source>
        <dbReference type="HAMAP-Rule" id="MF_00027"/>
    </source>
</evidence>
<dbReference type="EC" id="6.3.5.11" evidence="9"/>
<comment type="caution">
    <text evidence="12">The sequence shown here is derived from an EMBL/GenBank/DDBJ whole genome shotgun (WGS) entry which is preliminary data.</text>
</comment>
<dbReference type="RefSeq" id="WP_101301227.1">
    <property type="nucleotide sequence ID" value="NZ_NXGX01000003.1"/>
</dbReference>
<keyword evidence="4 9" id="KW-0436">Ligase</keyword>
<name>A0A2N3L7Q7_9PROT</name>
<keyword evidence="8 9" id="KW-0315">Glutamine amidotransferase</keyword>
<keyword evidence="3 9" id="KW-0169">Cobalamin biosynthesis</keyword>
<dbReference type="Gene3D" id="3.40.50.300">
    <property type="entry name" value="P-loop containing nucleotide triphosphate hydrolases"/>
    <property type="match status" value="1"/>
</dbReference>
<organism evidence="12 13">
    <name type="scientific">Thalassospira lohafexi</name>
    <dbReference type="NCBI Taxonomy" id="744227"/>
    <lineage>
        <taxon>Bacteria</taxon>
        <taxon>Pseudomonadati</taxon>
        <taxon>Pseudomonadota</taxon>
        <taxon>Alphaproteobacteria</taxon>
        <taxon>Rhodospirillales</taxon>
        <taxon>Thalassospiraceae</taxon>
        <taxon>Thalassospira</taxon>
    </lineage>
</organism>
<feature type="site" description="Increases nucleophilicity of active site Cys" evidence="9">
    <location>
        <position position="443"/>
    </location>
</feature>
<evidence type="ECO:0000256" key="3">
    <source>
        <dbReference type="ARBA" id="ARBA00022573"/>
    </source>
</evidence>
<evidence type="ECO:0000259" key="11">
    <source>
        <dbReference type="Pfam" id="PF07685"/>
    </source>
</evidence>
<dbReference type="SUPFAM" id="SSF52317">
    <property type="entry name" value="Class I glutamine amidotransferase-like"/>
    <property type="match status" value="1"/>
</dbReference>
<dbReference type="PANTHER" id="PTHR43873">
    <property type="entry name" value="COBYRINATE A,C-DIAMIDE SYNTHASE"/>
    <property type="match status" value="1"/>
</dbReference>
<dbReference type="AlphaFoldDB" id="A0A2N3L7Q7"/>
<keyword evidence="13" id="KW-1185">Reference proteome</keyword>
<dbReference type="GO" id="GO:0042242">
    <property type="term" value="F:cobyrinic acid a,c-diamide synthase activity"/>
    <property type="evidence" value="ECO:0007669"/>
    <property type="project" value="UniProtKB-UniRule"/>
</dbReference>
<feature type="active site" description="Nucleophile" evidence="9">
    <location>
        <position position="341"/>
    </location>
</feature>
<dbReference type="GO" id="GO:0005524">
    <property type="term" value="F:ATP binding"/>
    <property type="evidence" value="ECO:0007669"/>
    <property type="project" value="UniProtKB-UniRule"/>
</dbReference>
<dbReference type="Pfam" id="PF07685">
    <property type="entry name" value="GATase_3"/>
    <property type="match status" value="1"/>
</dbReference>
<reference evidence="12 13" key="1">
    <citation type="submission" date="2017-09" db="EMBL/GenBank/DDBJ databases">
        <title>Biodiversity and function of Thalassospira species in the particle-attached aromatic-hydrocarbon-degrading consortia from the surface seawater of the China South Sea.</title>
        <authorList>
            <person name="Dong C."/>
            <person name="Lai Q."/>
            <person name="Shao Z."/>
        </authorList>
    </citation>
    <scope>NUCLEOTIDE SEQUENCE [LARGE SCALE GENOMIC DNA]</scope>
    <source>
        <strain evidence="12 13">139Z-12</strain>
    </source>
</reference>
<evidence type="ECO:0000256" key="7">
    <source>
        <dbReference type="ARBA" id="ARBA00022842"/>
    </source>
</evidence>
<evidence type="ECO:0000256" key="8">
    <source>
        <dbReference type="ARBA" id="ARBA00022962"/>
    </source>
</evidence>
<dbReference type="InterPro" id="IPR004484">
    <property type="entry name" value="CbiA/CobB_synth"/>
</dbReference>
<evidence type="ECO:0000259" key="10">
    <source>
        <dbReference type="Pfam" id="PF01656"/>
    </source>
</evidence>
<comment type="similarity">
    <text evidence="2">Belongs to the CobB/CobQ family. CobQ subfamily.</text>
</comment>
<dbReference type="InterPro" id="IPR027417">
    <property type="entry name" value="P-loop_NTPase"/>
</dbReference>
<keyword evidence="7 9" id="KW-0460">Magnesium</keyword>
<proteinExistence type="inferred from homology"/>
<dbReference type="EMBL" id="NXGX01000003">
    <property type="protein sequence ID" value="PKR58776.1"/>
    <property type="molecule type" value="Genomic_DNA"/>
</dbReference>
<accession>A0A2N3L7Q7</accession>
<dbReference type="UniPathway" id="UPA00148">
    <property type="reaction ID" value="UER00231"/>
</dbReference>
<dbReference type="SUPFAM" id="SSF52540">
    <property type="entry name" value="P-loop containing nucleoside triphosphate hydrolases"/>
    <property type="match status" value="1"/>
</dbReference>
<dbReference type="HAMAP" id="MF_00027">
    <property type="entry name" value="CobB_CbiA"/>
    <property type="match status" value="1"/>
</dbReference>
<comment type="function">
    <text evidence="9">Catalyzes the ATP-dependent amidation of the two carboxylate groups at positions a and c of cobyrinate, using either L-glutamine or ammonia as the nitrogen source.</text>
</comment>
<comment type="similarity">
    <text evidence="9">Belongs to the CobB/CbiA family.</text>
</comment>
<evidence type="ECO:0000256" key="5">
    <source>
        <dbReference type="ARBA" id="ARBA00022741"/>
    </source>
</evidence>
<evidence type="ECO:0000256" key="1">
    <source>
        <dbReference type="ARBA" id="ARBA00001946"/>
    </source>
</evidence>
<comment type="catalytic activity">
    <reaction evidence="9">
        <text>cob(II)yrinate + 2 L-glutamine + 2 ATP + 2 H2O = cob(II)yrinate a,c diamide + 2 L-glutamate + 2 ADP + 2 phosphate + 2 H(+)</text>
        <dbReference type="Rhea" id="RHEA:26289"/>
        <dbReference type="ChEBI" id="CHEBI:15377"/>
        <dbReference type="ChEBI" id="CHEBI:15378"/>
        <dbReference type="ChEBI" id="CHEBI:29985"/>
        <dbReference type="ChEBI" id="CHEBI:30616"/>
        <dbReference type="ChEBI" id="CHEBI:43474"/>
        <dbReference type="ChEBI" id="CHEBI:58359"/>
        <dbReference type="ChEBI" id="CHEBI:58537"/>
        <dbReference type="ChEBI" id="CHEBI:58894"/>
        <dbReference type="ChEBI" id="CHEBI:456216"/>
        <dbReference type="EC" id="6.3.5.11"/>
    </reaction>
</comment>
<dbReference type="Proteomes" id="UP000233332">
    <property type="component" value="Unassembled WGS sequence"/>
</dbReference>
<comment type="miscellaneous">
    <text evidence="9">The a and c carboxylates of cobyrinate are activated for nucleophilic attack via formation of a phosphorylated intermediate by ATP. CbiA catalyzes first the amidation of the c-carboxylate, and then that of the a-carboxylate.</text>
</comment>
<comment type="domain">
    <text evidence="9">Comprises of two domains. The C-terminal domain contains the binding site for glutamine and catalyzes the hydrolysis of this substrate to glutamate and ammonia. The N-terminal domain is anticipated to bind ATP and cobyrinate and catalyzes the ultimate synthesis of the diamide product. The ammonia produced via the glutaminase domain is probably translocated to the adjacent domain via a molecular tunnel, where it reacts with an activated intermediate.</text>
</comment>
<dbReference type="Pfam" id="PF01656">
    <property type="entry name" value="CbiA"/>
    <property type="match status" value="1"/>
</dbReference>
<keyword evidence="5 9" id="KW-0547">Nucleotide-binding</keyword>
<keyword evidence="6 9" id="KW-0067">ATP-binding</keyword>
<dbReference type="Gene3D" id="3.40.50.880">
    <property type="match status" value="1"/>
</dbReference>
<dbReference type="PROSITE" id="PS51274">
    <property type="entry name" value="GATASE_COBBQ"/>
    <property type="match status" value="1"/>
</dbReference>
<dbReference type="NCBIfam" id="NF002204">
    <property type="entry name" value="PRK01077.1"/>
    <property type="match status" value="1"/>
</dbReference>